<dbReference type="EMBL" id="JACJSI010000167">
    <property type="protein sequence ID" value="MBD2534488.1"/>
    <property type="molecule type" value="Genomic_DNA"/>
</dbReference>
<dbReference type="PANTHER" id="PTHR38600:SF2">
    <property type="entry name" value="SLL0088 PROTEIN"/>
    <property type="match status" value="1"/>
</dbReference>
<dbReference type="PANTHER" id="PTHR38600">
    <property type="entry name" value="TRANSCRIPTIONAL REGULATORY PROTEIN"/>
    <property type="match status" value="1"/>
</dbReference>
<protein>
    <submittedName>
        <fullName evidence="2">Transcriptional regulator</fullName>
    </submittedName>
</protein>
<reference evidence="2 3" key="1">
    <citation type="journal article" date="2020" name="ISME J.">
        <title>Comparative genomics reveals insights into cyanobacterial evolution and habitat adaptation.</title>
        <authorList>
            <person name="Chen M.Y."/>
            <person name="Teng W.K."/>
            <person name="Zhao L."/>
            <person name="Hu C.X."/>
            <person name="Zhou Y.K."/>
            <person name="Han B.P."/>
            <person name="Song L.R."/>
            <person name="Shu W.S."/>
        </authorList>
    </citation>
    <scope>NUCLEOTIDE SEQUENCE [LARGE SCALE GENOMIC DNA]</scope>
    <source>
        <strain evidence="2 3">FACHB-838</strain>
    </source>
</reference>
<dbReference type="InterPro" id="IPR036388">
    <property type="entry name" value="WH-like_DNA-bd_sf"/>
</dbReference>
<accession>A0ABR8DZ66</accession>
<evidence type="ECO:0000313" key="2">
    <source>
        <dbReference type="EMBL" id="MBD2534488.1"/>
    </source>
</evidence>
<dbReference type="SUPFAM" id="SSF46785">
    <property type="entry name" value="Winged helix' DNA-binding domain"/>
    <property type="match status" value="1"/>
</dbReference>
<proteinExistence type="predicted"/>
<dbReference type="Pfam" id="PF08279">
    <property type="entry name" value="HTH_11"/>
    <property type="match status" value="1"/>
</dbReference>
<dbReference type="InterPro" id="IPR013196">
    <property type="entry name" value="HTH_11"/>
</dbReference>
<name>A0ABR8DZ66_9NOSO</name>
<dbReference type="Gene3D" id="1.10.10.10">
    <property type="entry name" value="Winged helix-like DNA-binding domain superfamily/Winged helix DNA-binding domain"/>
    <property type="match status" value="1"/>
</dbReference>
<evidence type="ECO:0000313" key="3">
    <source>
        <dbReference type="Proteomes" id="UP000623440"/>
    </source>
</evidence>
<gene>
    <name evidence="2" type="ORF">H6G97_35355</name>
</gene>
<dbReference type="RefSeq" id="WP_190945036.1">
    <property type="nucleotide sequence ID" value="NZ_JACJSI010000167.1"/>
</dbReference>
<sequence>MKAESTSVRTRRAIVQYLKQEGATDAETLASHLNITAMAVRQHIYALQKEGLVTYQKEARPMGRPAKLWELTLAADRFFPDRYAELTLCLINSMKEAFGEEGFDRLLEVRTREQIQAYRAIMPRHAPLQQQLEALAVRRTEEGYMAEVTAQADGTFLLAEKHCPICAVATACTGLCRIELEIFQAVLGNDVSIERIEHILAGDRRCVYLVIST</sequence>
<keyword evidence="3" id="KW-1185">Reference proteome</keyword>
<dbReference type="CDD" id="cd00090">
    <property type="entry name" value="HTH_ARSR"/>
    <property type="match status" value="1"/>
</dbReference>
<dbReference type="InterPro" id="IPR036390">
    <property type="entry name" value="WH_DNA-bd_sf"/>
</dbReference>
<feature type="domain" description="Helix-turn-helix type 11" evidence="1">
    <location>
        <begin position="11"/>
        <end position="52"/>
    </location>
</feature>
<dbReference type="InterPro" id="IPR011991">
    <property type="entry name" value="ArsR-like_HTH"/>
</dbReference>
<dbReference type="Proteomes" id="UP000623440">
    <property type="component" value="Unassembled WGS sequence"/>
</dbReference>
<organism evidence="2 3">
    <name type="scientific">Nostoc flagelliforme FACHB-838</name>
    <dbReference type="NCBI Taxonomy" id="2692904"/>
    <lineage>
        <taxon>Bacteria</taxon>
        <taxon>Bacillati</taxon>
        <taxon>Cyanobacteriota</taxon>
        <taxon>Cyanophyceae</taxon>
        <taxon>Nostocales</taxon>
        <taxon>Nostocaceae</taxon>
        <taxon>Nostoc</taxon>
    </lineage>
</organism>
<comment type="caution">
    <text evidence="2">The sequence shown here is derived from an EMBL/GenBank/DDBJ whole genome shotgun (WGS) entry which is preliminary data.</text>
</comment>
<evidence type="ECO:0000259" key="1">
    <source>
        <dbReference type="Pfam" id="PF08279"/>
    </source>
</evidence>